<dbReference type="PANTHER" id="PTHR42879:SF6">
    <property type="entry name" value="NADPH-DEPENDENT REDUCTASE BACG"/>
    <property type="match status" value="1"/>
</dbReference>
<dbReference type="RefSeq" id="WP_065276575.1">
    <property type="nucleotide sequence ID" value="NZ_CP050086.1"/>
</dbReference>
<dbReference type="PANTHER" id="PTHR42879">
    <property type="entry name" value="3-OXOACYL-(ACYL-CARRIER-PROTEIN) REDUCTASE"/>
    <property type="match status" value="1"/>
</dbReference>
<dbReference type="EMBL" id="KX488178">
    <property type="protein sequence ID" value="AOO90542.1"/>
    <property type="molecule type" value="Genomic_DNA"/>
</dbReference>
<evidence type="ECO:0000256" key="1">
    <source>
        <dbReference type="ARBA" id="ARBA00006484"/>
    </source>
</evidence>
<dbReference type="AlphaFoldDB" id="A0A1B8RCP2"/>
<accession>A0A1B8RCP2</accession>
<dbReference type="InterPro" id="IPR050259">
    <property type="entry name" value="SDR"/>
</dbReference>
<reference evidence="2" key="1">
    <citation type="journal article" date="2015" name="BMC Genomics">
        <title>Transcriptome profiling of a Rhizobium leguminosarum bv. trifolii rosR mutant reveals the role of the transcriptional regulator RosR in motility, synthesis of cell-surface components, and other cellular processes.</title>
        <authorList>
            <person name="Rachwal K."/>
            <person name="Matczynska E."/>
            <person name="Janczarek M."/>
        </authorList>
    </citation>
    <scope>NUCLEOTIDE SEQUENCE</scope>
    <source>
        <strain evidence="2">Rt24.2</strain>
    </source>
</reference>
<dbReference type="Pfam" id="PF13561">
    <property type="entry name" value="adh_short_C2"/>
    <property type="match status" value="1"/>
</dbReference>
<dbReference type="SUPFAM" id="SSF51735">
    <property type="entry name" value="NAD(P)-binding Rossmann-fold domains"/>
    <property type="match status" value="1"/>
</dbReference>
<dbReference type="InterPro" id="IPR002347">
    <property type="entry name" value="SDR_fam"/>
</dbReference>
<dbReference type="GeneID" id="61426846"/>
<sequence>MDLGLSGKVALITASSGGIGMNVAKRLASEGADVVLLARSAEKLETLAATFRDEYGVRALPVVGSMLETSDHDRLFAAIKDEFGRLDIAILNTGRPPSPLRSALDETDRSRWHQSYDTLLSCVIEITQRAHPLMSANSWGRMIAITSASVHLAMPHHALSTVFRAGVEAYMKHLSSEIGKDGITVNCVAPALIDSSHREAAVSYSPEQTARRREMSAMKRLGTHEELASVVTFLASVPAGFVTGESIRVDGGMVTAALHR</sequence>
<organism evidence="2">
    <name type="scientific">Rhizobium leguminosarum bv. trifolii</name>
    <dbReference type="NCBI Taxonomy" id="386"/>
    <lineage>
        <taxon>Bacteria</taxon>
        <taxon>Pseudomonadati</taxon>
        <taxon>Pseudomonadota</taxon>
        <taxon>Alphaproteobacteria</taxon>
        <taxon>Hyphomicrobiales</taxon>
        <taxon>Rhizobiaceae</taxon>
        <taxon>Rhizobium/Agrobacterium group</taxon>
        <taxon>Rhizobium</taxon>
    </lineage>
</organism>
<protein>
    <submittedName>
        <fullName evidence="2">3-oxoacyl-ACP reductase</fullName>
    </submittedName>
</protein>
<reference evidence="2" key="2">
    <citation type="journal article" date="2016" name="Front. Microbiol.">
        <title>The Regulatory Protein RosR Affects Rhizobium leguminosarum bv. trifolii Protein Profiles, Cell Surface Properties, and Symbiosis with Clover.</title>
        <authorList>
            <person name="Rachwal K."/>
            <person name="Boguszewska A."/>
            <person name="Kopcinska J."/>
            <person name="Karas M."/>
            <person name="Tchorzewski M."/>
            <person name="Janczarek M."/>
        </authorList>
    </citation>
    <scope>NUCLEOTIDE SEQUENCE</scope>
    <source>
        <strain evidence="2">Rt24.2</strain>
    </source>
</reference>
<dbReference type="Gene3D" id="3.40.50.720">
    <property type="entry name" value="NAD(P)-binding Rossmann-like Domain"/>
    <property type="match status" value="1"/>
</dbReference>
<evidence type="ECO:0000313" key="2">
    <source>
        <dbReference type="EMBL" id="AOO90542.1"/>
    </source>
</evidence>
<comment type="similarity">
    <text evidence="1">Belongs to the short-chain dehydrogenases/reductases (SDR) family.</text>
</comment>
<dbReference type="PRINTS" id="PR00081">
    <property type="entry name" value="GDHRDH"/>
</dbReference>
<name>A0A1B8RCP2_RHILT</name>
<proteinExistence type="inferred from homology"/>
<dbReference type="InterPro" id="IPR036291">
    <property type="entry name" value="NAD(P)-bd_dom_sf"/>
</dbReference>